<feature type="binding site" evidence="3">
    <location>
        <position position="241"/>
    </location>
    <ligand>
        <name>substrate</name>
    </ligand>
</feature>
<dbReference type="GO" id="GO:0046872">
    <property type="term" value="F:metal ion binding"/>
    <property type="evidence" value="ECO:0007669"/>
    <property type="project" value="UniProtKB-KW"/>
</dbReference>
<dbReference type="InterPro" id="IPR018389">
    <property type="entry name" value="DctP_fam"/>
</dbReference>
<dbReference type="InterPro" id="IPR006311">
    <property type="entry name" value="TAT_signal"/>
</dbReference>
<feature type="binding site" evidence="3">
    <location>
        <position position="215"/>
    </location>
    <ligand>
        <name>substrate</name>
    </ligand>
</feature>
<organism evidence="4 5">
    <name type="scientific">Pannonibacter indicus</name>
    <dbReference type="NCBI Taxonomy" id="466044"/>
    <lineage>
        <taxon>Bacteria</taxon>
        <taxon>Pseudomonadati</taxon>
        <taxon>Pseudomonadota</taxon>
        <taxon>Alphaproteobacteria</taxon>
        <taxon>Hyphomicrobiales</taxon>
        <taxon>Stappiaceae</taxon>
        <taxon>Pannonibacter</taxon>
    </lineage>
</organism>
<keyword evidence="3" id="KW-0479">Metal-binding</keyword>
<dbReference type="PANTHER" id="PTHR33376">
    <property type="match status" value="1"/>
</dbReference>
<evidence type="ECO:0000256" key="1">
    <source>
        <dbReference type="ARBA" id="ARBA00022729"/>
    </source>
</evidence>
<accession>A0A0K6I2M3</accession>
<dbReference type="Pfam" id="PF03480">
    <property type="entry name" value="DctP"/>
    <property type="match status" value="1"/>
</dbReference>
<dbReference type="NCBIfam" id="TIGR01409">
    <property type="entry name" value="TAT_signal_seq"/>
    <property type="match status" value="1"/>
</dbReference>
<dbReference type="Gene3D" id="3.40.190.170">
    <property type="entry name" value="Bacterial extracellular solute-binding protein, family 7"/>
    <property type="match status" value="1"/>
</dbReference>
<feature type="binding site" evidence="2">
    <location>
        <position position="157"/>
    </location>
    <ligand>
        <name>substrate</name>
    </ligand>
</feature>
<keyword evidence="5" id="KW-1185">Reference proteome</keyword>
<dbReference type="InterPro" id="IPR026289">
    <property type="entry name" value="SBP_TakP-like"/>
</dbReference>
<feature type="binding site" evidence="2">
    <location>
        <position position="178"/>
    </location>
    <ligand>
        <name>substrate</name>
    </ligand>
</feature>
<dbReference type="InterPro" id="IPR019546">
    <property type="entry name" value="TAT_signal_bac_arc"/>
</dbReference>
<dbReference type="PROSITE" id="PS51318">
    <property type="entry name" value="TAT"/>
    <property type="match status" value="1"/>
</dbReference>
<dbReference type="OrthoDB" id="9780733at2"/>
<dbReference type="Gene3D" id="3.40.190.10">
    <property type="entry name" value="Periplasmic binding protein-like II"/>
    <property type="match status" value="1"/>
</dbReference>
<dbReference type="PANTHER" id="PTHR33376:SF5">
    <property type="entry name" value="EXTRACYTOPLASMIC SOLUTE RECEPTOR PROTEIN"/>
    <property type="match status" value="1"/>
</dbReference>
<dbReference type="GO" id="GO:0031317">
    <property type="term" value="C:tripartite ATP-independent periplasmic transporter complex"/>
    <property type="evidence" value="ECO:0007669"/>
    <property type="project" value="InterPro"/>
</dbReference>
<evidence type="ECO:0000313" key="5">
    <source>
        <dbReference type="Proteomes" id="UP000183900"/>
    </source>
</evidence>
<proteinExistence type="predicted"/>
<gene>
    <name evidence="4" type="ORF">Ga0061067_107125</name>
</gene>
<dbReference type="PIRSF" id="PIRSF039026">
    <property type="entry name" value="SiaP"/>
    <property type="match status" value="1"/>
</dbReference>
<evidence type="ECO:0000313" key="4">
    <source>
        <dbReference type="EMBL" id="CUA97399.1"/>
    </source>
</evidence>
<sequence length="366" mass="40006">MDRRSFIKKAGIGAGGIAAATTLAAPAIAQSRTDMVIVSTWPRDMPGLGVSAQRLAARIAELTEGRINVQYFAAGERVGAFDAFDEVASGNAQAYIGADYYWKGKHPAWSYFTAVPFGLTYAEIDAWIKVGGGQELWDELADQFGLKNFNAGNTGVQMGGWFNKEIETADDLKGLKMRIPGLGGDVMAKLGASPVSLPGGQIYENLVSGAVDATEWVGPWNDYFMKFYEAAKYYYYPGMHEPGSMLALGCNKSWFSKLSKIDQLIVEAACNEENAFSMAEANGFNGAYLDKLINEHGVVLKQFSDEVYDAFGDAAAEVFEETIQHGDLTKRVHESFVKARSEVGRWMLLADTGYTVQRNRVLGIRV</sequence>
<dbReference type="GO" id="GO:0055085">
    <property type="term" value="P:transmembrane transport"/>
    <property type="evidence" value="ECO:0007669"/>
    <property type="project" value="InterPro"/>
</dbReference>
<dbReference type="RefSeq" id="WP_055455990.1">
    <property type="nucleotide sequence ID" value="NZ_CYHE01000007.1"/>
</dbReference>
<dbReference type="EMBL" id="CYHE01000007">
    <property type="protein sequence ID" value="CUA97399.1"/>
    <property type="molecule type" value="Genomic_DNA"/>
</dbReference>
<evidence type="ECO:0000256" key="3">
    <source>
        <dbReference type="PIRSR" id="PIRSR039026-2"/>
    </source>
</evidence>
<reference evidence="5" key="1">
    <citation type="submission" date="2015-08" db="EMBL/GenBank/DDBJ databases">
        <authorList>
            <person name="Varghese N."/>
        </authorList>
    </citation>
    <scope>NUCLEOTIDE SEQUENCE [LARGE SCALE GENOMIC DNA]</scope>
    <source>
        <strain evidence="5">DSM 23407</strain>
    </source>
</reference>
<evidence type="ECO:0000256" key="2">
    <source>
        <dbReference type="PIRSR" id="PIRSR039026-1"/>
    </source>
</evidence>
<dbReference type="InterPro" id="IPR038404">
    <property type="entry name" value="TRAP_DctP_sf"/>
</dbReference>
<dbReference type="Proteomes" id="UP000183900">
    <property type="component" value="Unassembled WGS sequence"/>
</dbReference>
<keyword evidence="1" id="KW-0732">Signal</keyword>
<dbReference type="NCBIfam" id="NF037995">
    <property type="entry name" value="TRAP_S1"/>
    <property type="match status" value="1"/>
</dbReference>
<dbReference type="AlphaFoldDB" id="A0A0K6I2M3"/>
<protein>
    <submittedName>
        <fullName evidence="4">TRAP-type mannitol/chloroaromatic compound transport system, periplasmic component</fullName>
    </submittedName>
</protein>
<feature type="binding site" evidence="3">
    <location>
        <position position="216"/>
    </location>
    <ligand>
        <name>Na(+)</name>
        <dbReference type="ChEBI" id="CHEBI:29101"/>
    </ligand>
</feature>
<name>A0A0K6I2M3_9HYPH</name>
<dbReference type="CDD" id="cd13604">
    <property type="entry name" value="PBP2_TRAP_ketoacid_lactate_like"/>
    <property type="match status" value="1"/>
</dbReference>